<dbReference type="EMBL" id="FWFV01000005">
    <property type="protein sequence ID" value="SLN47252.1"/>
    <property type="molecule type" value="Genomic_DNA"/>
</dbReference>
<proteinExistence type="predicted"/>
<feature type="region of interest" description="Disordered" evidence="1">
    <location>
        <begin position="82"/>
        <end position="141"/>
    </location>
</feature>
<dbReference type="Gene3D" id="1.10.760.10">
    <property type="entry name" value="Cytochrome c-like domain"/>
    <property type="match status" value="1"/>
</dbReference>
<dbReference type="AlphaFoldDB" id="A0A1Y5SSC4"/>
<organism evidence="2 3">
    <name type="scientific">Palleronia marisminoris</name>
    <dbReference type="NCBI Taxonomy" id="315423"/>
    <lineage>
        <taxon>Bacteria</taxon>
        <taxon>Pseudomonadati</taxon>
        <taxon>Pseudomonadota</taxon>
        <taxon>Alphaproteobacteria</taxon>
        <taxon>Rhodobacterales</taxon>
        <taxon>Roseobacteraceae</taxon>
        <taxon>Palleronia</taxon>
    </lineage>
</organism>
<dbReference type="STRING" id="315423.SAMN04488020_105133"/>
<dbReference type="GO" id="GO:0009055">
    <property type="term" value="F:electron transfer activity"/>
    <property type="evidence" value="ECO:0007669"/>
    <property type="project" value="InterPro"/>
</dbReference>
<dbReference type="InterPro" id="IPR036909">
    <property type="entry name" value="Cyt_c-like_dom_sf"/>
</dbReference>
<evidence type="ECO:0000313" key="2">
    <source>
        <dbReference type="EMBL" id="SLN47252.1"/>
    </source>
</evidence>
<protein>
    <submittedName>
        <fullName evidence="2">Cytochrome c2</fullName>
    </submittedName>
</protein>
<name>A0A1Y5SSC4_9RHOB</name>
<keyword evidence="3" id="KW-1185">Reference proteome</keyword>
<gene>
    <name evidence="2" type="ORF">PAM7066_02078</name>
</gene>
<evidence type="ECO:0000313" key="3">
    <source>
        <dbReference type="Proteomes" id="UP000193870"/>
    </source>
</evidence>
<dbReference type="Proteomes" id="UP000193870">
    <property type="component" value="Unassembled WGS sequence"/>
</dbReference>
<accession>A0A1Y5SSC4</accession>
<sequence>MVRTSPAPGRNSEAVSQWDEVDKTFTHTLETIALAGAPAFTQDAQMKGDPAAGEQVFNQFQACHVVQDDDGETLAGRAGRVSEPLPSVRSPSRNGRGLPVFGRAGRGRRSRPRMDRGGLRRLCPGSDRHPSHVSRRPRSAREDVVQAAFGRGCGGCLGLHCIAERWVERRERRLTATVRDRLWVRYSRGRVRPRSASSHRQQRRTPA</sequence>
<reference evidence="2 3" key="1">
    <citation type="submission" date="2017-03" db="EMBL/GenBank/DDBJ databases">
        <authorList>
            <person name="Afonso C.L."/>
            <person name="Miller P.J."/>
            <person name="Scott M.A."/>
            <person name="Spackman E."/>
            <person name="Goraichik I."/>
            <person name="Dimitrov K.M."/>
            <person name="Suarez D.L."/>
            <person name="Swayne D.E."/>
        </authorList>
    </citation>
    <scope>NUCLEOTIDE SEQUENCE [LARGE SCALE GENOMIC DNA]</scope>
    <source>
        <strain evidence="2 3">CECT 7066</strain>
    </source>
</reference>
<evidence type="ECO:0000256" key="1">
    <source>
        <dbReference type="SAM" id="MobiDB-lite"/>
    </source>
</evidence>
<dbReference type="GO" id="GO:0020037">
    <property type="term" value="F:heme binding"/>
    <property type="evidence" value="ECO:0007669"/>
    <property type="project" value="InterPro"/>
</dbReference>